<gene>
    <name evidence="5" type="ORF">PAC_09528</name>
</gene>
<dbReference type="PANTHER" id="PTHR11129:SF3">
    <property type="entry name" value="PROTEIN PRENYLTRANSFERASE ALPHA SUBUNIT REPEAT-CONTAINING PROTEIN 1"/>
    <property type="match status" value="1"/>
</dbReference>
<keyword evidence="6" id="KW-1185">Reference proteome</keyword>
<dbReference type="SUPFAM" id="SSF48439">
    <property type="entry name" value="Protein prenylyltransferase"/>
    <property type="match status" value="1"/>
</dbReference>
<dbReference type="GO" id="GO:0008318">
    <property type="term" value="F:protein prenyltransferase activity"/>
    <property type="evidence" value="ECO:0007669"/>
    <property type="project" value="InterPro"/>
</dbReference>
<evidence type="ECO:0000256" key="2">
    <source>
        <dbReference type="ARBA" id="ARBA00022602"/>
    </source>
</evidence>
<keyword evidence="2" id="KW-0637">Prenyltransferase</keyword>
<dbReference type="OrthoDB" id="5358702at2759"/>
<evidence type="ECO:0000256" key="4">
    <source>
        <dbReference type="ARBA" id="ARBA00022737"/>
    </source>
</evidence>
<dbReference type="Pfam" id="PF01239">
    <property type="entry name" value="PPTA"/>
    <property type="match status" value="2"/>
</dbReference>
<keyword evidence="4" id="KW-0677">Repeat</keyword>
<accession>A0A1L7X3N2</accession>
<reference evidence="5 6" key="1">
    <citation type="submission" date="2016-03" db="EMBL/GenBank/DDBJ databases">
        <authorList>
            <person name="Ploux O."/>
        </authorList>
    </citation>
    <scope>NUCLEOTIDE SEQUENCE [LARGE SCALE GENOMIC DNA]</scope>
    <source>
        <strain evidence="5 6">UAMH 11012</strain>
    </source>
</reference>
<dbReference type="PANTHER" id="PTHR11129">
    <property type="entry name" value="PROTEIN FARNESYLTRANSFERASE ALPHA SUBUNIT/RAB GERANYLGERANYL TRANSFERASE ALPHA SUBUNIT"/>
    <property type="match status" value="1"/>
</dbReference>
<sequence>MSRALDPGITSSISTETFQKIYADIVQALCQETGTLLEIEFLGKSHPLPPDSNVLVDENYIAVSKVKLVQAFVVGRRILLRYLKDCPKEKILELQNATAVILLMDPEHLTAANTRKRLIQLFQDGPEAELKAALKKEFLFVDSYLTSRLHRHTKSPTLWSHRRWLLEVSASLHLKHDILRDLEDVILVAAERHPKNYYAWSHMRWLTHTCSTESSSVNELPQIITVVKNWCLRHPGDTSGFSFLLFGLSHSKFANLGDSDISNTCSAVCTDVLRLAVSFKWTHESVWVFLRTAVAGYGTEADRAMFYAAIEDISKASPEGHKVLTRARDWCMQYEQKSGLGP</sequence>
<evidence type="ECO:0000313" key="6">
    <source>
        <dbReference type="Proteomes" id="UP000184330"/>
    </source>
</evidence>
<dbReference type="InterPro" id="IPR002088">
    <property type="entry name" value="Prenyl_trans_a"/>
</dbReference>
<dbReference type="AlphaFoldDB" id="A0A1L7X3N2"/>
<dbReference type="EMBL" id="FJOG01000014">
    <property type="protein sequence ID" value="CZR59634.1"/>
    <property type="molecule type" value="Genomic_DNA"/>
</dbReference>
<proteinExistence type="inferred from homology"/>
<dbReference type="Gene3D" id="1.25.40.120">
    <property type="entry name" value="Protein prenylyltransferase"/>
    <property type="match status" value="1"/>
</dbReference>
<comment type="similarity">
    <text evidence="1">Belongs to the protein prenyltransferase subunit alpha family.</text>
</comment>
<dbReference type="GO" id="GO:0005737">
    <property type="term" value="C:cytoplasm"/>
    <property type="evidence" value="ECO:0007669"/>
    <property type="project" value="TreeGrafter"/>
</dbReference>
<protein>
    <submittedName>
        <fullName evidence="5">Uncharacterized protein</fullName>
    </submittedName>
</protein>
<evidence type="ECO:0000256" key="3">
    <source>
        <dbReference type="ARBA" id="ARBA00022679"/>
    </source>
</evidence>
<dbReference type="Proteomes" id="UP000184330">
    <property type="component" value="Unassembled WGS sequence"/>
</dbReference>
<organism evidence="5 6">
    <name type="scientific">Phialocephala subalpina</name>
    <dbReference type="NCBI Taxonomy" id="576137"/>
    <lineage>
        <taxon>Eukaryota</taxon>
        <taxon>Fungi</taxon>
        <taxon>Dikarya</taxon>
        <taxon>Ascomycota</taxon>
        <taxon>Pezizomycotina</taxon>
        <taxon>Leotiomycetes</taxon>
        <taxon>Helotiales</taxon>
        <taxon>Mollisiaceae</taxon>
        <taxon>Phialocephala</taxon>
        <taxon>Phialocephala fortinii species complex</taxon>
    </lineage>
</organism>
<evidence type="ECO:0000313" key="5">
    <source>
        <dbReference type="EMBL" id="CZR59634.1"/>
    </source>
</evidence>
<keyword evidence="3" id="KW-0808">Transferase</keyword>
<name>A0A1L7X3N2_9HELO</name>
<evidence type="ECO:0000256" key="1">
    <source>
        <dbReference type="ARBA" id="ARBA00006734"/>
    </source>
</evidence>